<feature type="region of interest" description="Disordered" evidence="1">
    <location>
        <begin position="68"/>
        <end position="126"/>
    </location>
</feature>
<feature type="compositionally biased region" description="Polar residues" evidence="1">
    <location>
        <begin position="74"/>
        <end position="84"/>
    </location>
</feature>
<dbReference type="AlphaFoldDB" id="A0A2V3IV04"/>
<feature type="domain" description="GAF" evidence="2">
    <location>
        <begin position="363"/>
        <end position="447"/>
    </location>
</feature>
<dbReference type="Proteomes" id="UP000247409">
    <property type="component" value="Unassembled WGS sequence"/>
</dbReference>
<comment type="caution">
    <text evidence="3">The sequence shown here is derived from an EMBL/GenBank/DDBJ whole genome shotgun (WGS) entry which is preliminary data.</text>
</comment>
<name>A0A2V3IV04_9FLOR</name>
<accession>A0A2V3IV04</accession>
<evidence type="ECO:0000313" key="3">
    <source>
        <dbReference type="EMBL" id="PXF45919.1"/>
    </source>
</evidence>
<evidence type="ECO:0000256" key="1">
    <source>
        <dbReference type="SAM" id="MobiDB-lite"/>
    </source>
</evidence>
<keyword evidence="4" id="KW-1185">Reference proteome</keyword>
<protein>
    <recommendedName>
        <fullName evidence="2">GAF domain-containing protein</fullName>
    </recommendedName>
</protein>
<feature type="compositionally biased region" description="Polar residues" evidence="1">
    <location>
        <begin position="190"/>
        <end position="200"/>
    </location>
</feature>
<dbReference type="CDD" id="cd00083">
    <property type="entry name" value="bHLH_SF"/>
    <property type="match status" value="1"/>
</dbReference>
<reference evidence="3 4" key="1">
    <citation type="journal article" date="2018" name="Mol. Biol. Evol.">
        <title>Analysis of the draft genome of the red seaweed Gracilariopsis chorda provides insights into genome size evolution in Rhodophyta.</title>
        <authorList>
            <person name="Lee J."/>
            <person name="Yang E.C."/>
            <person name="Graf L."/>
            <person name="Yang J.H."/>
            <person name="Qiu H."/>
            <person name="Zel Zion U."/>
            <person name="Chan C.X."/>
            <person name="Stephens T.G."/>
            <person name="Weber A.P.M."/>
            <person name="Boo G.H."/>
            <person name="Boo S.M."/>
            <person name="Kim K.M."/>
            <person name="Shin Y."/>
            <person name="Jung M."/>
            <person name="Lee S.J."/>
            <person name="Yim H.S."/>
            <person name="Lee J.H."/>
            <person name="Bhattacharya D."/>
            <person name="Yoon H.S."/>
        </authorList>
    </citation>
    <scope>NUCLEOTIDE SEQUENCE [LARGE SCALE GENOMIC DNA]</scope>
    <source>
        <strain evidence="3 4">SKKU-2015</strain>
        <tissue evidence="3">Whole body</tissue>
    </source>
</reference>
<gene>
    <name evidence="3" type="ORF">BWQ96_04354</name>
</gene>
<dbReference type="Gene3D" id="3.30.450.40">
    <property type="match status" value="1"/>
</dbReference>
<dbReference type="OrthoDB" id="3915at2759"/>
<dbReference type="InterPro" id="IPR029016">
    <property type="entry name" value="GAF-like_dom_sf"/>
</dbReference>
<organism evidence="3 4">
    <name type="scientific">Gracilariopsis chorda</name>
    <dbReference type="NCBI Taxonomy" id="448386"/>
    <lineage>
        <taxon>Eukaryota</taxon>
        <taxon>Rhodophyta</taxon>
        <taxon>Florideophyceae</taxon>
        <taxon>Rhodymeniophycidae</taxon>
        <taxon>Gracilariales</taxon>
        <taxon>Gracilariaceae</taxon>
        <taxon>Gracilariopsis</taxon>
    </lineage>
</organism>
<dbReference type="InterPro" id="IPR003018">
    <property type="entry name" value="GAF"/>
</dbReference>
<evidence type="ECO:0000313" key="4">
    <source>
        <dbReference type="Proteomes" id="UP000247409"/>
    </source>
</evidence>
<dbReference type="SUPFAM" id="SSF55781">
    <property type="entry name" value="GAF domain-like"/>
    <property type="match status" value="1"/>
</dbReference>
<feature type="compositionally biased region" description="Polar residues" evidence="1">
    <location>
        <begin position="144"/>
        <end position="166"/>
    </location>
</feature>
<proteinExistence type="predicted"/>
<dbReference type="Pfam" id="PF01590">
    <property type="entry name" value="GAF"/>
    <property type="match status" value="1"/>
</dbReference>
<feature type="compositionally biased region" description="Basic residues" evidence="1">
    <location>
        <begin position="174"/>
        <end position="188"/>
    </location>
</feature>
<feature type="region of interest" description="Disordered" evidence="1">
    <location>
        <begin position="144"/>
        <end position="200"/>
    </location>
</feature>
<evidence type="ECO:0000259" key="2">
    <source>
        <dbReference type="Pfam" id="PF01590"/>
    </source>
</evidence>
<sequence length="466" mass="51095">MDLVPARDENTENLLQDLGTNAAPTPDLTPLVGNLLVPNTSAPLTDWPLSNLYRNELRYEYSLTPSADFDTDSAEPNASSSHSPTIDDDDASTDLRGAATSEETSLPFDNHSRHQVPHVTSSSQLNAKNIAMQRLCSVNSTANCNTSSNPVSSHPQFPVSTTLQQQSISPKPSKTIKKRSTVPRKHSRPVVTNPSASASALTSNAQTVGLSHTKMCRDRLNSMFERLKRTLPPAPSGVEVKHKAQVLDYAILVLKGMVERTTQLEIELAVSSNKATMEWISKLVDRVDTFPNAAEEVMQLFSRRRGWKHAELWTTSRKTASPEVDSDNSVTLRFCSSICSETTNERKLNLQTFSKASEKYAFKAQHGVPGRVWSSMRPEWVTGLDNSKNFHRSSLAKKHGLKVCLAVPVTITGKIEAVMCFYDTKHRPYDTQCLELAMNLAWALGNAVGGKRAKGNAGANSGISCT</sequence>
<dbReference type="EMBL" id="NBIV01000050">
    <property type="protein sequence ID" value="PXF45919.1"/>
    <property type="molecule type" value="Genomic_DNA"/>
</dbReference>